<dbReference type="InterPro" id="IPR000535">
    <property type="entry name" value="MSP_dom"/>
</dbReference>
<dbReference type="AlphaFoldDB" id="A0A8J6C753"/>
<dbReference type="PROSITE" id="PS50202">
    <property type="entry name" value="MSP"/>
    <property type="match status" value="1"/>
</dbReference>
<dbReference type="Proteomes" id="UP000751190">
    <property type="component" value="Unassembled WGS sequence"/>
</dbReference>
<evidence type="ECO:0000256" key="1">
    <source>
        <dbReference type="ARBA" id="ARBA00004211"/>
    </source>
</evidence>
<name>A0A8J6C753_DIALT</name>
<evidence type="ECO:0000256" key="6">
    <source>
        <dbReference type="SAM" id="Phobius"/>
    </source>
</evidence>
<dbReference type="SUPFAM" id="SSF49354">
    <property type="entry name" value="PapD-like"/>
    <property type="match status" value="1"/>
</dbReference>
<proteinExistence type="inferred from homology"/>
<dbReference type="Gene3D" id="2.60.40.10">
    <property type="entry name" value="Immunoglobulins"/>
    <property type="match status" value="1"/>
</dbReference>
<evidence type="ECO:0000313" key="8">
    <source>
        <dbReference type="EMBL" id="KAG8460701.1"/>
    </source>
</evidence>
<gene>
    <name evidence="8" type="ORF">KFE25_011476</name>
</gene>
<dbReference type="GO" id="GO:0061817">
    <property type="term" value="P:endoplasmic reticulum-plasma membrane tethering"/>
    <property type="evidence" value="ECO:0007669"/>
    <property type="project" value="TreeGrafter"/>
</dbReference>
<dbReference type="OMA" id="AENAKPH"/>
<comment type="subcellular location">
    <subcellularLocation>
        <location evidence="1">Membrane</location>
        <topology evidence="1">Single-pass type IV membrane protein</topology>
    </subcellularLocation>
</comment>
<dbReference type="InterPro" id="IPR013783">
    <property type="entry name" value="Ig-like_fold"/>
</dbReference>
<evidence type="ECO:0000313" key="9">
    <source>
        <dbReference type="Proteomes" id="UP000751190"/>
    </source>
</evidence>
<dbReference type="InterPro" id="IPR008962">
    <property type="entry name" value="PapD-like_sf"/>
</dbReference>
<dbReference type="InterPro" id="IPR016763">
    <property type="entry name" value="VAP"/>
</dbReference>
<dbReference type="EMBL" id="JAGTXO010000031">
    <property type="protein sequence ID" value="KAG8460701.1"/>
    <property type="molecule type" value="Genomic_DNA"/>
</dbReference>
<accession>A0A8J6C753</accession>
<dbReference type="GO" id="GO:0005789">
    <property type="term" value="C:endoplasmic reticulum membrane"/>
    <property type="evidence" value="ECO:0007669"/>
    <property type="project" value="InterPro"/>
</dbReference>
<keyword evidence="3 6" id="KW-0812">Transmembrane</keyword>
<keyword evidence="9" id="KW-1185">Reference proteome</keyword>
<dbReference type="PANTHER" id="PTHR10809">
    <property type="entry name" value="VESICLE-ASSOCIATED MEMBRANE PROTEIN-ASSOCIATED PROTEIN"/>
    <property type="match status" value="1"/>
</dbReference>
<evidence type="ECO:0000256" key="2">
    <source>
        <dbReference type="ARBA" id="ARBA00008932"/>
    </source>
</evidence>
<evidence type="ECO:0000256" key="3">
    <source>
        <dbReference type="ARBA" id="ARBA00022692"/>
    </source>
</evidence>
<keyword evidence="4 6" id="KW-1133">Transmembrane helix</keyword>
<reference evidence="8" key="1">
    <citation type="submission" date="2021-05" db="EMBL/GenBank/DDBJ databases">
        <title>The genome of the haptophyte Pavlova lutheri (Diacronema luteri, Pavlovales) - a model for lipid biosynthesis in eukaryotic algae.</title>
        <authorList>
            <person name="Hulatt C.J."/>
            <person name="Posewitz M.C."/>
        </authorList>
    </citation>
    <scope>NUCLEOTIDE SEQUENCE</scope>
    <source>
        <strain evidence="8">NIVA-4/92</strain>
    </source>
</reference>
<dbReference type="Pfam" id="PF00635">
    <property type="entry name" value="Motile_Sperm"/>
    <property type="match status" value="1"/>
</dbReference>
<evidence type="ECO:0000256" key="4">
    <source>
        <dbReference type="ARBA" id="ARBA00022989"/>
    </source>
</evidence>
<comment type="similarity">
    <text evidence="2">Belongs to the VAMP-associated protein (VAP) (TC 9.B.17) family.</text>
</comment>
<sequence>MSSKLRVEPSPDITFEVSGGKPNSCPLRLYNSGTEHTAFKVKTTAPKKYCVRPNAGVIPPGKHVEVHVIPQTTKGADPTLQNDLAGKCKDKFMIQSTTVQDDQAPTSELWAHVPPTELQQTLLRCKYKQASVGSEGVGGAIPEGGETGAFATVKGFNLDKLDFANPETLKARLSEANKEIQNTLLANARKINELTQGNAALAAQKGAGSSAGADLSAVRYKPPAAPVAVIDGFTPLFVVLAALIAYMSGLYTVLMTLPK</sequence>
<evidence type="ECO:0000256" key="5">
    <source>
        <dbReference type="ARBA" id="ARBA00023136"/>
    </source>
</evidence>
<keyword evidence="5 6" id="KW-0472">Membrane</keyword>
<evidence type="ECO:0000259" key="7">
    <source>
        <dbReference type="PROSITE" id="PS50202"/>
    </source>
</evidence>
<dbReference type="OrthoDB" id="264603at2759"/>
<organism evidence="8 9">
    <name type="scientific">Diacronema lutheri</name>
    <name type="common">Unicellular marine alga</name>
    <name type="synonym">Monochrysis lutheri</name>
    <dbReference type="NCBI Taxonomy" id="2081491"/>
    <lineage>
        <taxon>Eukaryota</taxon>
        <taxon>Haptista</taxon>
        <taxon>Haptophyta</taxon>
        <taxon>Pavlovophyceae</taxon>
        <taxon>Pavlovales</taxon>
        <taxon>Pavlovaceae</taxon>
        <taxon>Diacronema</taxon>
    </lineage>
</organism>
<feature type="transmembrane region" description="Helical" evidence="6">
    <location>
        <begin position="236"/>
        <end position="257"/>
    </location>
</feature>
<dbReference type="PANTHER" id="PTHR10809:SF6">
    <property type="entry name" value="AT11025P-RELATED"/>
    <property type="match status" value="1"/>
</dbReference>
<feature type="domain" description="MSP" evidence="7">
    <location>
        <begin position="4"/>
        <end position="128"/>
    </location>
</feature>
<dbReference type="GO" id="GO:0005886">
    <property type="term" value="C:plasma membrane"/>
    <property type="evidence" value="ECO:0007669"/>
    <property type="project" value="TreeGrafter"/>
</dbReference>
<comment type="caution">
    <text evidence="8">The sequence shown here is derived from an EMBL/GenBank/DDBJ whole genome shotgun (WGS) entry which is preliminary data.</text>
</comment>
<dbReference type="GO" id="GO:0090158">
    <property type="term" value="P:endoplasmic reticulum membrane organization"/>
    <property type="evidence" value="ECO:0007669"/>
    <property type="project" value="TreeGrafter"/>
</dbReference>
<protein>
    <recommendedName>
        <fullName evidence="7">MSP domain-containing protein</fullName>
    </recommendedName>
</protein>